<dbReference type="AlphaFoldDB" id="A0A1W9Z9L6"/>
<evidence type="ECO:0000313" key="2">
    <source>
        <dbReference type="EMBL" id="ORA09632.1"/>
    </source>
</evidence>
<organism evidence="2 3">
    <name type="scientific">Mycobacterium arosiense ATCC BAA-1401 = DSM 45069</name>
    <dbReference type="NCBI Taxonomy" id="1265311"/>
    <lineage>
        <taxon>Bacteria</taxon>
        <taxon>Bacillati</taxon>
        <taxon>Actinomycetota</taxon>
        <taxon>Actinomycetes</taxon>
        <taxon>Mycobacteriales</taxon>
        <taxon>Mycobacteriaceae</taxon>
        <taxon>Mycobacterium</taxon>
        <taxon>Mycobacterium avium complex (MAC)</taxon>
    </lineage>
</organism>
<dbReference type="SUPFAM" id="SSF159894">
    <property type="entry name" value="YgaC/TfoX-N like"/>
    <property type="match status" value="1"/>
</dbReference>
<keyword evidence="2" id="KW-0808">Transferase</keyword>
<gene>
    <name evidence="2" type="ORF">BST14_21640</name>
</gene>
<feature type="domain" description="TfoX N-terminal" evidence="1">
    <location>
        <begin position="13"/>
        <end position="101"/>
    </location>
</feature>
<reference evidence="2 3" key="1">
    <citation type="submission" date="2016-12" db="EMBL/GenBank/DDBJ databases">
        <title>The new phylogeny of genus Mycobacterium.</title>
        <authorList>
            <person name="Tortoli E."/>
            <person name="Trovato A."/>
            <person name="Cirillo D.M."/>
        </authorList>
    </citation>
    <scope>NUCLEOTIDE SEQUENCE [LARGE SCALE GENOMIC DNA]</scope>
    <source>
        <strain evidence="2 3">DSM 45069</strain>
    </source>
</reference>
<dbReference type="EMBL" id="MVHG01000074">
    <property type="protein sequence ID" value="ORA09632.1"/>
    <property type="molecule type" value="Genomic_DNA"/>
</dbReference>
<dbReference type="Gene3D" id="3.30.1460.30">
    <property type="entry name" value="YgaC/TfoX-N like chaperone"/>
    <property type="match status" value="1"/>
</dbReference>
<comment type="caution">
    <text evidence="2">The sequence shown here is derived from an EMBL/GenBank/DDBJ whole genome shotgun (WGS) entry which is preliminary data.</text>
</comment>
<name>A0A1W9Z9L6_MYCAI</name>
<dbReference type="Proteomes" id="UP000192707">
    <property type="component" value="Unassembled WGS sequence"/>
</dbReference>
<accession>A0A1W9Z9L6</accession>
<dbReference type="InterPro" id="IPR007076">
    <property type="entry name" value="TfoX_N"/>
</dbReference>
<evidence type="ECO:0000313" key="3">
    <source>
        <dbReference type="Proteomes" id="UP000192707"/>
    </source>
</evidence>
<protein>
    <submittedName>
        <fullName evidence="2">RNA methyltransferase</fullName>
    </submittedName>
</protein>
<sequence>MAYDEDLANRIRELLGSQTGVEEKRMFGGLAFLVGGNMSVAASGQGGLLVRAPSDELESLLRRAHVHPMVMGGREVRGWLRVDAAGVRTKRQLQGWVNRGVGYARTLPPK</sequence>
<evidence type="ECO:0000259" key="1">
    <source>
        <dbReference type="Pfam" id="PF04993"/>
    </source>
</evidence>
<keyword evidence="3" id="KW-1185">Reference proteome</keyword>
<dbReference type="GO" id="GO:0032259">
    <property type="term" value="P:methylation"/>
    <property type="evidence" value="ECO:0007669"/>
    <property type="project" value="UniProtKB-KW"/>
</dbReference>
<dbReference type="Pfam" id="PF04993">
    <property type="entry name" value="TfoX_N"/>
    <property type="match status" value="1"/>
</dbReference>
<dbReference type="GO" id="GO:0008168">
    <property type="term" value="F:methyltransferase activity"/>
    <property type="evidence" value="ECO:0007669"/>
    <property type="project" value="UniProtKB-KW"/>
</dbReference>
<keyword evidence="2" id="KW-0489">Methyltransferase</keyword>
<proteinExistence type="predicted"/>
<dbReference type="OrthoDB" id="214902at2"/>
<dbReference type="RefSeq" id="WP_083066395.1">
    <property type="nucleotide sequence ID" value="NZ_MVHG01000074.1"/>
</dbReference>